<dbReference type="GO" id="GO:0043531">
    <property type="term" value="F:ADP binding"/>
    <property type="evidence" value="ECO:0007669"/>
    <property type="project" value="InterPro"/>
</dbReference>
<comment type="caution">
    <text evidence="3">The sequence shown here is derived from an EMBL/GenBank/DDBJ whole genome shotgun (WGS) entry which is preliminary data.</text>
</comment>
<feature type="region of interest" description="Disordered" evidence="1">
    <location>
        <begin position="136"/>
        <end position="164"/>
    </location>
</feature>
<dbReference type="InterPro" id="IPR027417">
    <property type="entry name" value="P-loop_NTPase"/>
</dbReference>
<dbReference type="AlphaFoldDB" id="A0A9P4GCC8"/>
<dbReference type="InterPro" id="IPR053137">
    <property type="entry name" value="NLR-like"/>
</dbReference>
<evidence type="ECO:0000313" key="3">
    <source>
        <dbReference type="EMBL" id="KAF1842634.1"/>
    </source>
</evidence>
<dbReference type="Pfam" id="PF13424">
    <property type="entry name" value="TPR_12"/>
    <property type="match status" value="1"/>
</dbReference>
<dbReference type="Proteomes" id="UP000800039">
    <property type="component" value="Unassembled WGS sequence"/>
</dbReference>
<dbReference type="EMBL" id="ML976618">
    <property type="protein sequence ID" value="KAF1842634.1"/>
    <property type="molecule type" value="Genomic_DNA"/>
</dbReference>
<dbReference type="Pfam" id="PF17107">
    <property type="entry name" value="SesA"/>
    <property type="match status" value="1"/>
</dbReference>
<dbReference type="SUPFAM" id="SSF48452">
    <property type="entry name" value="TPR-like"/>
    <property type="match status" value="3"/>
</dbReference>
<dbReference type="InterPro" id="IPR031352">
    <property type="entry name" value="SesA"/>
</dbReference>
<accession>A0A9P4GCC8</accession>
<reference evidence="3" key="1">
    <citation type="submission" date="2020-01" db="EMBL/GenBank/DDBJ databases">
        <authorList>
            <consortium name="DOE Joint Genome Institute"/>
            <person name="Haridas S."/>
            <person name="Albert R."/>
            <person name="Binder M."/>
            <person name="Bloem J."/>
            <person name="Labutti K."/>
            <person name="Salamov A."/>
            <person name="Andreopoulos B."/>
            <person name="Baker S.E."/>
            <person name="Barry K."/>
            <person name="Bills G."/>
            <person name="Bluhm B.H."/>
            <person name="Cannon C."/>
            <person name="Castanera R."/>
            <person name="Culley D.E."/>
            <person name="Daum C."/>
            <person name="Ezra D."/>
            <person name="Gonzalez J.B."/>
            <person name="Henrissat B."/>
            <person name="Kuo A."/>
            <person name="Liang C."/>
            <person name="Lipzen A."/>
            <person name="Lutzoni F."/>
            <person name="Magnuson J."/>
            <person name="Mondo S."/>
            <person name="Nolan M."/>
            <person name="Ohm R."/>
            <person name="Pangilinan J."/>
            <person name="Park H.-J."/>
            <person name="Ramirez L."/>
            <person name="Alfaro M."/>
            <person name="Sun H."/>
            <person name="Tritt A."/>
            <person name="Yoshinaga Y."/>
            <person name="Zwiers L.-H."/>
            <person name="Turgeon B.G."/>
            <person name="Goodwin S.B."/>
            <person name="Spatafora J.W."/>
            <person name="Crous P.W."/>
            <person name="Grigoriev I.V."/>
        </authorList>
    </citation>
    <scope>NUCLEOTIDE SEQUENCE</scope>
    <source>
        <strain evidence="3">CBS 394.84</strain>
    </source>
</reference>
<dbReference type="Gene3D" id="3.40.50.300">
    <property type="entry name" value="P-loop containing nucleotide triphosphate hydrolases"/>
    <property type="match status" value="1"/>
</dbReference>
<feature type="domain" description="NACHT-NTPase and P-loop NTPases N-terminal" evidence="2">
    <location>
        <begin position="11"/>
        <end position="128"/>
    </location>
</feature>
<name>A0A9P4GCC8_9PLEO</name>
<sequence>MAELAALGIAASVLQIIDVGVRVVERLNDSRKNGTTLPHAFRHINTRLPVFIDALRETKSRLEDMTDSARKAIRPAIEECLIQIQKLEATLDKVLPSENESGAMRGWKAVVSVKYDNDVKEMDEVIRHYMEAMAQHRQLSSSNHNSEGRRDPPKPSSTCPFEQEPDFIDRDVMGEVMLKCQPGTKLALMGIGGVGKSRLAIEYTYRMREAFPQMWIFWVSAKDTTAIELDFRRIAKAVRLPGWDEKNTDIFTLVRDWLKDESNGPWVMVVDNLDDPGVLTATPAKANAFVDIDDKAPLHQIRDFITVSRTGSVLVTSRNRDAAQMITGNCAYHIDVEEMNEGEALALLGSKLNSKVLYIDTDAAELVKAVDYMPLAISQIATNININYPRLTIVRATEKLLSPNEDTIQLLETSMHEASRDTQRTNSIVKTWHLSFQYIRETNPSAARLLSLMCLFDRRGIPDVLLSGQYGEETTAVIAPLEPRITWWKRFRRRPLRLKRRKRSVEDKTAVQDIKSTFDDDWRVLTDFALIKTNVDGREFNMHRLVQHTTMRWLEMNGELKSWMRRYIAIMGKCFPSKPEYDNLTLSVYLSPHAQQAAAYKPTNEEALLTWAPLISSVAAHASYMSNYALAESLSRAVFELYKATLGNENEHTLRSAQQLADALHPRNHNEEAEKIYRWTLSGRQKLLGQEHKDTLHTLSCIGDLLHKRGKMEEGDAVFKKHREAKEKMLGFEHPSVQRSLHFAGLNFFLRGMFAEAEDIQRRTCTHAIATSGVGSDEALSLMSMLAATLNMQEKYDEAESLYRRILRLELQNNDGKEGLSFFNGIINLGNMMEFQQRYGEAEHQYRQAVDGFKDVYSPEHAEVLKTQERLALLLSQQKKFGEAESLARYIVDTRRRVLGIDDCDTLAGLHTLAKILDVQGKHRDAVPLFDQAYIGTKSLYGTDHPVTIEFMNDFNQAKNKQLEWVQEETDIGLIKEVCGHFQEPPLANLPPQAIVV</sequence>
<proteinExistence type="predicted"/>
<dbReference type="SUPFAM" id="SSF52540">
    <property type="entry name" value="P-loop containing nucleoside triphosphate hydrolases"/>
    <property type="match status" value="1"/>
</dbReference>
<evidence type="ECO:0000259" key="2">
    <source>
        <dbReference type="Pfam" id="PF17107"/>
    </source>
</evidence>
<dbReference type="Gene3D" id="1.25.40.10">
    <property type="entry name" value="Tetratricopeptide repeat domain"/>
    <property type="match status" value="2"/>
</dbReference>
<evidence type="ECO:0000256" key="1">
    <source>
        <dbReference type="SAM" id="MobiDB-lite"/>
    </source>
</evidence>
<dbReference type="OrthoDB" id="20872at2759"/>
<keyword evidence="4" id="KW-1185">Reference proteome</keyword>
<dbReference type="PANTHER" id="PTHR46082:SF6">
    <property type="entry name" value="AAA+ ATPASE DOMAIN-CONTAINING PROTEIN-RELATED"/>
    <property type="match status" value="1"/>
</dbReference>
<organism evidence="3 4">
    <name type="scientific">Cucurbitaria berberidis CBS 394.84</name>
    <dbReference type="NCBI Taxonomy" id="1168544"/>
    <lineage>
        <taxon>Eukaryota</taxon>
        <taxon>Fungi</taxon>
        <taxon>Dikarya</taxon>
        <taxon>Ascomycota</taxon>
        <taxon>Pezizomycotina</taxon>
        <taxon>Dothideomycetes</taxon>
        <taxon>Pleosporomycetidae</taxon>
        <taxon>Pleosporales</taxon>
        <taxon>Pleosporineae</taxon>
        <taxon>Cucurbitariaceae</taxon>
        <taxon>Cucurbitaria</taxon>
    </lineage>
</organism>
<dbReference type="PANTHER" id="PTHR46082">
    <property type="entry name" value="ATP/GTP-BINDING PROTEIN-RELATED"/>
    <property type="match status" value="1"/>
</dbReference>
<evidence type="ECO:0000313" key="4">
    <source>
        <dbReference type="Proteomes" id="UP000800039"/>
    </source>
</evidence>
<protein>
    <submittedName>
        <fullName evidence="3">TPR-like protein</fullName>
    </submittedName>
</protein>
<dbReference type="InterPro" id="IPR011990">
    <property type="entry name" value="TPR-like_helical_dom_sf"/>
</dbReference>
<dbReference type="Pfam" id="PF13374">
    <property type="entry name" value="TPR_10"/>
    <property type="match status" value="3"/>
</dbReference>
<dbReference type="RefSeq" id="XP_040785197.1">
    <property type="nucleotide sequence ID" value="XM_040937323.1"/>
</dbReference>
<gene>
    <name evidence="3" type="ORF">K460DRAFT_410032</name>
</gene>
<dbReference type="GeneID" id="63854573"/>